<sequence length="1310" mass="146098">MQLLVSRIVKFIKWGLLALLVLSAILITSLRIALPHLNYFHKEITQWVSQQTQLDISVSDLSGYWRNTHPYISFHDLKVSLPNGESISFEAKRVDLELNVFRSILQRQFVVSELDVNKLDLDISSVDLLSSLSQETEENVLSSTQEMAGGSREIIRVLDNVFLRQLDRFIVSDSTIRYRSFVGDTKTLLINNLNWKNDGRQHTASGLVSIKGTGLNFLDVRANFSDNGSFRDVDGQFYVNAKNVAVGPWLTHYLKKQVGINKGEVSFDSWVTLKKSKPIRGLIALQPSYLQWGKSQQHKVEFLSGLLKLIPTEQGLRVSGHQFKAQTDNHPWPELALNLDWQKENGISLNINQISVADILAFGELIPEINQDADNWLVSLNPGGILSDIRMRYTSDSDFEYSVHLKKGSTDQWSLLPEVHNLSATIYGSQDKAIIHADLQDDILPYGDVFQAPLRITKGHTKLVWQKTDAGWSIWSDKVGVTTPDLQAIGAFKLDFPEGKSPFLSFYTEVNLMNGGESWRYLPTRALGSPLTDYLTSAIQAGEVQTAKLVWYGAINAFPYHSHDGVFQAWVPLKKARFSYDHQWPALTDLDINLLFANDSLHFDSEQAKLMKVQAKRVRGQIAHMGPTGKLDISASVVGKGPDVRQYMMATPLVDSVGAALTTLRVKGDVKSEFQLSIPLTADEQPRAWGWADLNNNMVSMPSLSMDLSNVTGRINFDNDVLSAAGIHAKLLKQNISLDFNGESRRKGYAVRIDSIGDWQVKPLQNYLDKKWIDPLSGRAPWQLGVDLQLTGVGFNYQATLNSQLKNILSEYPYPLNKSKGRTDTLKVQVSGNGESVNARAQVSNAKYQALIDISRKQPIIKSSNLVLGKGSFKVIPFSGHYAAVRLDHFDLDNWIPYFQTMDDSKVRSTTGKSGKSPMIDIPSPESVNLNVKELKVATLDWHDVVLKVKKKSQAWNFDLHSQEATGSASYIAPYDLSVALKQLHLYLPALDESNDSHQPIIVSKLNKKQLVTEFDKDFYRLVPNITLVVDDFWLQGYKVGRLKTNLQREDNQLRWKNIDIVSGKNEIHANGSWRLTEDDSSTHLDMVFKGENNSEILERFGISSGIQKAPFTITSVLDWQGSPWAMRVTSLAGKVSAEFGQGSVSDVNGAAKLLGLFSLDSIIRKMKLDFSDIFDDGLAFDSIKGDGEISKGVFVTNNLSMDTVAGDMDLKGLVDLNQRVIDAEVKFVPDVTSGLPVLSAFAVSPPTALYVLAITTVISPVVEVFTEVNYQVKGPIDSPEVKEISRTKGEYKLPGSLLEEDQQQGVQND</sequence>
<comment type="caution">
    <text evidence="2">The sequence shown here is derived from an EMBL/GenBank/DDBJ whole genome shotgun (WGS) entry which is preliminary data.</text>
</comment>
<feature type="domain" description="YhdP central" evidence="1">
    <location>
        <begin position="4"/>
        <end position="1282"/>
    </location>
</feature>
<evidence type="ECO:0000259" key="1">
    <source>
        <dbReference type="Pfam" id="PF13116"/>
    </source>
</evidence>
<accession>A0A3N9TF17</accession>
<dbReference type="InterPro" id="IPR011836">
    <property type="entry name" value="YhdP"/>
</dbReference>
<dbReference type="Proteomes" id="UP000281112">
    <property type="component" value="Unassembled WGS sequence"/>
</dbReference>
<gene>
    <name evidence="2" type="ORF">EES38_10840</name>
</gene>
<reference evidence="2 3" key="1">
    <citation type="submission" date="2018-11" db="EMBL/GenBank/DDBJ databases">
        <title>Vibrio LJC006 sp. nov., isolated from seawater during the bloom of the enteromorpha.</title>
        <authorList>
            <person name="Liang J."/>
        </authorList>
    </citation>
    <scope>NUCLEOTIDE SEQUENCE [LARGE SCALE GENOMIC DNA]</scope>
    <source>
        <strain evidence="2 3">LJC006</strain>
    </source>
</reference>
<dbReference type="EMBL" id="RJVQ01000004">
    <property type="protein sequence ID" value="RQW62827.1"/>
    <property type="molecule type" value="Genomic_DNA"/>
</dbReference>
<proteinExistence type="predicted"/>
<dbReference type="Pfam" id="PF13116">
    <property type="entry name" value="YhdP"/>
    <property type="match status" value="1"/>
</dbReference>
<dbReference type="OrthoDB" id="9762238at2"/>
<protein>
    <submittedName>
        <fullName evidence="2">TIGR02099 family protein</fullName>
    </submittedName>
</protein>
<dbReference type="RefSeq" id="WP_124937227.1">
    <property type="nucleotide sequence ID" value="NZ_RJVQ01000004.1"/>
</dbReference>
<name>A0A3N9TF17_9VIBR</name>
<evidence type="ECO:0000313" key="2">
    <source>
        <dbReference type="EMBL" id="RQW62827.1"/>
    </source>
</evidence>
<keyword evidence="3" id="KW-1185">Reference proteome</keyword>
<evidence type="ECO:0000313" key="3">
    <source>
        <dbReference type="Proteomes" id="UP000281112"/>
    </source>
</evidence>
<organism evidence="2 3">
    <name type="scientific">Vibrio viridaestus</name>
    <dbReference type="NCBI Taxonomy" id="2487322"/>
    <lineage>
        <taxon>Bacteria</taxon>
        <taxon>Pseudomonadati</taxon>
        <taxon>Pseudomonadota</taxon>
        <taxon>Gammaproteobacteria</taxon>
        <taxon>Vibrionales</taxon>
        <taxon>Vibrionaceae</taxon>
        <taxon>Vibrio</taxon>
    </lineage>
</organism>
<dbReference type="InterPro" id="IPR025263">
    <property type="entry name" value="YhdP_central"/>
</dbReference>
<dbReference type="NCBIfam" id="TIGR02099">
    <property type="entry name" value="YhdP family protein"/>
    <property type="match status" value="1"/>
</dbReference>
<dbReference type="PANTHER" id="PTHR38690:SF1">
    <property type="entry name" value="PROTEASE"/>
    <property type="match status" value="1"/>
</dbReference>
<dbReference type="PANTHER" id="PTHR38690">
    <property type="entry name" value="PROTEASE-RELATED"/>
    <property type="match status" value="1"/>
</dbReference>